<evidence type="ECO:0000256" key="4">
    <source>
        <dbReference type="ARBA" id="ARBA00023239"/>
    </source>
</evidence>
<reference evidence="7 8" key="1">
    <citation type="submission" date="2024-04" db="EMBL/GenBank/DDBJ databases">
        <title>WGS of bacteria from Torrens River.</title>
        <authorList>
            <person name="Wyrsch E.R."/>
            <person name="Drigo B."/>
        </authorList>
    </citation>
    <scope>NUCLEOTIDE SEQUENCE [LARGE SCALE GENOMIC DNA]</scope>
    <source>
        <strain evidence="7 8">TWI391</strain>
    </source>
</reference>
<dbReference type="InterPro" id="IPR008397">
    <property type="entry name" value="Alginate_lyase_dom"/>
</dbReference>
<dbReference type="NCBIfam" id="NF033679">
    <property type="entry name" value="DNRLRE_dom"/>
    <property type="match status" value="1"/>
</dbReference>
<dbReference type="SUPFAM" id="SSF49695">
    <property type="entry name" value="gamma-Crystallin-like"/>
    <property type="match status" value="1"/>
</dbReference>
<dbReference type="EMBL" id="JBDJNQ010000008">
    <property type="protein sequence ID" value="MEN5378861.1"/>
    <property type="molecule type" value="Genomic_DNA"/>
</dbReference>
<evidence type="ECO:0000313" key="8">
    <source>
        <dbReference type="Proteomes" id="UP001409291"/>
    </source>
</evidence>
<comment type="caution">
    <text evidence="7">The sequence shown here is derived from an EMBL/GenBank/DDBJ whole genome shotgun (WGS) entry which is preliminary data.</text>
</comment>
<name>A0ABV0BVP7_9SPHI</name>
<evidence type="ECO:0000256" key="1">
    <source>
        <dbReference type="ARBA" id="ARBA00004613"/>
    </source>
</evidence>
<feature type="domain" description="Alginate lyase" evidence="5">
    <location>
        <begin position="277"/>
        <end position="499"/>
    </location>
</feature>
<keyword evidence="2" id="KW-0964">Secreted</keyword>
<dbReference type="RefSeq" id="WP_346581724.1">
    <property type="nucleotide sequence ID" value="NZ_JBDJLH010000017.1"/>
</dbReference>
<proteinExistence type="predicted"/>
<dbReference type="SUPFAM" id="SSF48230">
    <property type="entry name" value="Chondroitin AC/alginate lyase"/>
    <property type="match status" value="1"/>
</dbReference>
<keyword evidence="3" id="KW-0732">Signal</keyword>
<gene>
    <name evidence="7" type="ORF">ABE541_16485</name>
</gene>
<feature type="domain" description="Carbohydrate-binding module family 96" evidence="6">
    <location>
        <begin position="43"/>
        <end position="216"/>
    </location>
</feature>
<evidence type="ECO:0000259" key="6">
    <source>
        <dbReference type="Pfam" id="PF24517"/>
    </source>
</evidence>
<evidence type="ECO:0000259" key="5">
    <source>
        <dbReference type="Pfam" id="PF05426"/>
    </source>
</evidence>
<dbReference type="Pfam" id="PF24517">
    <property type="entry name" value="CBM96"/>
    <property type="match status" value="1"/>
</dbReference>
<dbReference type="Gene3D" id="1.50.10.100">
    <property type="entry name" value="Chondroitin AC/alginate lyase"/>
    <property type="match status" value="1"/>
</dbReference>
<dbReference type="Proteomes" id="UP001409291">
    <property type="component" value="Unassembled WGS sequence"/>
</dbReference>
<evidence type="ECO:0000313" key="7">
    <source>
        <dbReference type="EMBL" id="MEN5378861.1"/>
    </source>
</evidence>
<dbReference type="InterPro" id="IPR011024">
    <property type="entry name" value="G_crystallin-like"/>
</dbReference>
<evidence type="ECO:0000256" key="2">
    <source>
        <dbReference type="ARBA" id="ARBA00022525"/>
    </source>
</evidence>
<dbReference type="InterPro" id="IPR055372">
    <property type="entry name" value="CBM96"/>
</dbReference>
<dbReference type="InterPro" id="IPR008929">
    <property type="entry name" value="Chondroitin_lyas"/>
</dbReference>
<accession>A0ABV0BVP7</accession>
<comment type="subcellular location">
    <subcellularLocation>
        <location evidence="1">Secreted</location>
    </subcellularLocation>
</comment>
<keyword evidence="4" id="KW-0456">Lyase</keyword>
<dbReference type="Gene3D" id="2.60.20.10">
    <property type="entry name" value="Crystallins"/>
    <property type="match status" value="1"/>
</dbReference>
<evidence type="ECO:0000256" key="3">
    <source>
        <dbReference type="ARBA" id="ARBA00022729"/>
    </source>
</evidence>
<protein>
    <submittedName>
        <fullName evidence="7">DNRLRE domain-containing protein</fullName>
    </submittedName>
</protein>
<sequence length="666" mass="75685">MKTMHNKYTIPAMVLLTLLSTFLGCKREIINKLSFEPDIPIETDLLPIADAYVQDGENAGTNYGNVSYLVAKDDQQNYRREIYLRFDLTTLPEPISNIQSAHIELHGGVADASDTANAKWVYYTTKEKNWNEKTITWNNAPQIDQQIGELNGKYKGDNQAVSFEIPNSVLKAAINADKKISIKIIAQQQAPGLKSFYSDFRSKETQDVKLQPRLKINYTAAPSSYYSNVVMDKITFDSIQHDIATSEQARTLLRKQLTTVAEAALSSSPTPVNKISDPDARGKVQADAAKIYALALQYFLFQKEEHAKQYVDKAKEFLLSWAAINIPIDHPPQESVYLPFFTGYSLIRAQIDSDSRAQIDTWLKNRYDFYKIQPLRPNNWETMRNLLMLDIAYILDDEDRINQAKTDFDKHHNTNYRADGASVDFLGRDAFAYHIYDMEFAAQIGRTLYIKEGRSVVDNFVNHRSTKWINLRIDPNDPPVLGGSMADAVSFMAPYVMDPERYVHLEFVNTEYAPDKNREDYNKPYRAAGSTYAFVQVAAVMKEDMLLFLKKISPSFNRYTDLRYYINSFGPSFKPSPATSATLYGKYSYRGWFKELELGKYSQSELAALGIIDNGLSSISIPKGLRCILYDNGDFTGNSITLTGNNIDLSKFNFNDTMSSLVIEKL</sequence>
<keyword evidence="8" id="KW-1185">Reference proteome</keyword>
<dbReference type="PROSITE" id="PS51257">
    <property type="entry name" value="PROKAR_LIPOPROTEIN"/>
    <property type="match status" value="1"/>
</dbReference>
<organism evidence="7 8">
    <name type="scientific">Sphingobacterium kitahiroshimense</name>
    <dbReference type="NCBI Taxonomy" id="470446"/>
    <lineage>
        <taxon>Bacteria</taxon>
        <taxon>Pseudomonadati</taxon>
        <taxon>Bacteroidota</taxon>
        <taxon>Sphingobacteriia</taxon>
        <taxon>Sphingobacteriales</taxon>
        <taxon>Sphingobacteriaceae</taxon>
        <taxon>Sphingobacterium</taxon>
    </lineage>
</organism>
<dbReference type="Pfam" id="PF05426">
    <property type="entry name" value="Alginate_lyase"/>
    <property type="match status" value="1"/>
</dbReference>